<evidence type="ECO:0000313" key="2">
    <source>
        <dbReference type="EMBL" id="QDU67823.1"/>
    </source>
</evidence>
<dbReference type="AlphaFoldDB" id="A0A518BLJ1"/>
<name>A0A518BLJ1_9BACT</name>
<evidence type="ECO:0008006" key="4">
    <source>
        <dbReference type="Google" id="ProtNLM"/>
    </source>
</evidence>
<protein>
    <recommendedName>
        <fullName evidence="4">Prepilin-type N-terminal cleavage/methylation domain-containing protein</fullName>
    </recommendedName>
</protein>
<organism evidence="2 3">
    <name type="scientific">Engelhardtia mirabilis</name>
    <dbReference type="NCBI Taxonomy" id="2528011"/>
    <lineage>
        <taxon>Bacteria</taxon>
        <taxon>Pseudomonadati</taxon>
        <taxon>Planctomycetota</taxon>
        <taxon>Planctomycetia</taxon>
        <taxon>Planctomycetia incertae sedis</taxon>
        <taxon>Engelhardtia</taxon>
    </lineage>
</organism>
<evidence type="ECO:0000256" key="1">
    <source>
        <dbReference type="SAM" id="Phobius"/>
    </source>
</evidence>
<evidence type="ECO:0000313" key="3">
    <source>
        <dbReference type="Proteomes" id="UP000316921"/>
    </source>
</evidence>
<dbReference type="Proteomes" id="UP000316921">
    <property type="component" value="Chromosome"/>
</dbReference>
<keyword evidence="3" id="KW-1185">Reference proteome</keyword>
<proteinExistence type="predicted"/>
<keyword evidence="1" id="KW-0472">Membrane</keyword>
<reference evidence="2 3" key="1">
    <citation type="submission" date="2019-02" db="EMBL/GenBank/DDBJ databases">
        <title>Deep-cultivation of Planctomycetes and their phenomic and genomic characterization uncovers novel biology.</title>
        <authorList>
            <person name="Wiegand S."/>
            <person name="Jogler M."/>
            <person name="Boedeker C."/>
            <person name="Pinto D."/>
            <person name="Vollmers J."/>
            <person name="Rivas-Marin E."/>
            <person name="Kohn T."/>
            <person name="Peeters S.H."/>
            <person name="Heuer A."/>
            <person name="Rast P."/>
            <person name="Oberbeckmann S."/>
            <person name="Bunk B."/>
            <person name="Jeske O."/>
            <person name="Meyerdierks A."/>
            <person name="Storesund J.E."/>
            <person name="Kallscheuer N."/>
            <person name="Luecker S."/>
            <person name="Lage O.M."/>
            <person name="Pohl T."/>
            <person name="Merkel B.J."/>
            <person name="Hornburger P."/>
            <person name="Mueller R.-W."/>
            <person name="Bruemmer F."/>
            <person name="Labrenz M."/>
            <person name="Spormann A.M."/>
            <person name="Op den Camp H."/>
            <person name="Overmann J."/>
            <person name="Amann R."/>
            <person name="Jetten M.S.M."/>
            <person name="Mascher T."/>
            <person name="Medema M.H."/>
            <person name="Devos D.P."/>
            <person name="Kaster A.-K."/>
            <person name="Ovreas L."/>
            <person name="Rohde M."/>
            <person name="Galperin M.Y."/>
            <person name="Jogler C."/>
        </authorList>
    </citation>
    <scope>NUCLEOTIDE SEQUENCE [LARGE SCALE GENOMIC DNA]</scope>
    <source>
        <strain evidence="2 3">Pla133</strain>
    </source>
</reference>
<keyword evidence="1" id="KW-1133">Transmembrane helix</keyword>
<keyword evidence="1" id="KW-0812">Transmembrane</keyword>
<gene>
    <name evidence="2" type="ORF">Pla133_29120</name>
</gene>
<accession>A0A518BLJ1</accession>
<dbReference type="PROSITE" id="PS00409">
    <property type="entry name" value="PROKAR_NTER_METHYL"/>
    <property type="match status" value="1"/>
</dbReference>
<dbReference type="RefSeq" id="WP_145066325.1">
    <property type="nucleotide sequence ID" value="NZ_CP036287.1"/>
</dbReference>
<dbReference type="KEGG" id="pbap:Pla133_29120"/>
<dbReference type="InterPro" id="IPR012902">
    <property type="entry name" value="N_methyl_site"/>
</dbReference>
<sequence>MRDTRKNRRRGGFTLLELTIGASLLVILGASILESTSSMKRMALTSSTESMLQEQARRALHTIVRDLRTSGFVQLGALDYPHFFDGTPDANYGAPEHAHEQPTKVAEAGDLDFGPNREILFLLPADIDANGTPDVNPADGSLMWDTDDLVSYTVVTGLDGRNTLLRRETDGGSRVIARDVERFNVEDWTINPILPPNAVRVQIYFRARDDDGREYRYRTESWVSLRNGTSL</sequence>
<feature type="transmembrane region" description="Helical" evidence="1">
    <location>
        <begin position="12"/>
        <end position="33"/>
    </location>
</feature>
<dbReference type="EMBL" id="CP036287">
    <property type="protein sequence ID" value="QDU67823.1"/>
    <property type="molecule type" value="Genomic_DNA"/>
</dbReference>